<organism evidence="17 18">
    <name type="scientific">Yoonia maritima</name>
    <dbReference type="NCBI Taxonomy" id="1435347"/>
    <lineage>
        <taxon>Bacteria</taxon>
        <taxon>Pseudomonadati</taxon>
        <taxon>Pseudomonadota</taxon>
        <taxon>Alphaproteobacteria</taxon>
        <taxon>Rhodobacterales</taxon>
        <taxon>Paracoccaceae</taxon>
        <taxon>Yoonia</taxon>
    </lineage>
</organism>
<dbReference type="Gene3D" id="3.30.1950.10">
    <property type="entry name" value="wza like domain"/>
    <property type="match status" value="1"/>
</dbReference>
<protein>
    <submittedName>
        <fullName evidence="17">Polysaccharide export outer membrane protein</fullName>
    </submittedName>
</protein>
<dbReference type="EMBL" id="PVTP01000010">
    <property type="protein sequence ID" value="PRY75986.1"/>
    <property type="molecule type" value="Genomic_DNA"/>
</dbReference>
<keyword evidence="8" id="KW-0625">Polysaccharide transport</keyword>
<keyword evidence="4" id="KW-1134">Transmembrane beta strand</keyword>
<evidence type="ECO:0000256" key="14">
    <source>
        <dbReference type="ARBA" id="ARBA00023288"/>
    </source>
</evidence>
<dbReference type="InterPro" id="IPR054765">
    <property type="entry name" value="SLBB_dom"/>
</dbReference>
<sequence length="390" mass="41970">MEKNDIVINEWRSIDGESMRFTLHRVLLLGLSLLTAGCSLPRGAGFQSEVLAASNAGNREEGEEPVYDFEVIEVTRDTLPVINAWPNHDFHPYPWIAGQEQPASLIIAPGDTVQLTIWDAEENSLLSGTGQRATPLQETQVGSDGRIFVPYIGDMRISGMSAMTARARVEEELSKTIPSAQVQLVVTPGRQNMANLASGVGAPGLYELPDRNFKLLDLLSLAGGANPALANPQVRLIRDGRTYGISLERLLEEPAQNTTMRGGDRVMIIADDRKFLSLGATGTEAVHEITEKDMTALEAMSRVGGVSDGTANPKGILIMREYDASVVRDDTTGPAQERVVFTIDLTSADGLFSAGKFIIQDDDLIYGTESALGPALTVFGLGQSIASLAN</sequence>
<reference evidence="17 18" key="1">
    <citation type="submission" date="2018-03" db="EMBL/GenBank/DDBJ databases">
        <title>Genomic Encyclopedia of Archaeal and Bacterial Type Strains, Phase II (KMG-II): from individual species to whole genera.</title>
        <authorList>
            <person name="Goeker M."/>
        </authorList>
    </citation>
    <scope>NUCLEOTIDE SEQUENCE [LARGE SCALE GENOMIC DNA]</scope>
    <source>
        <strain evidence="17 18">DSM 101533</strain>
    </source>
</reference>
<evidence type="ECO:0000256" key="12">
    <source>
        <dbReference type="ARBA" id="ARBA00023139"/>
    </source>
</evidence>
<dbReference type="AlphaFoldDB" id="A0A2T0VW26"/>
<comment type="subcellular location">
    <subcellularLocation>
        <location evidence="1">Cell outer membrane</location>
        <topology evidence="1">Multi-pass membrane protein</topology>
    </subcellularLocation>
</comment>
<dbReference type="Proteomes" id="UP000238007">
    <property type="component" value="Unassembled WGS sequence"/>
</dbReference>
<dbReference type="PANTHER" id="PTHR33619">
    <property type="entry name" value="POLYSACCHARIDE EXPORT PROTEIN GFCE-RELATED"/>
    <property type="match status" value="1"/>
</dbReference>
<evidence type="ECO:0000259" key="15">
    <source>
        <dbReference type="Pfam" id="PF02563"/>
    </source>
</evidence>
<evidence type="ECO:0000256" key="2">
    <source>
        <dbReference type="ARBA" id="ARBA00009450"/>
    </source>
</evidence>
<evidence type="ECO:0000256" key="3">
    <source>
        <dbReference type="ARBA" id="ARBA00022448"/>
    </source>
</evidence>
<evidence type="ECO:0000313" key="18">
    <source>
        <dbReference type="Proteomes" id="UP000238007"/>
    </source>
</evidence>
<evidence type="ECO:0000256" key="11">
    <source>
        <dbReference type="ARBA" id="ARBA00023136"/>
    </source>
</evidence>
<comment type="similarity">
    <text evidence="2">Belongs to the BexD/CtrA/VexA family.</text>
</comment>
<evidence type="ECO:0000313" key="17">
    <source>
        <dbReference type="EMBL" id="PRY75986.1"/>
    </source>
</evidence>
<keyword evidence="11" id="KW-0472">Membrane</keyword>
<feature type="domain" description="SLBB" evidence="16">
    <location>
        <begin position="200"/>
        <end position="267"/>
    </location>
</feature>
<dbReference type="Pfam" id="PF22461">
    <property type="entry name" value="SLBB_2"/>
    <property type="match status" value="1"/>
</dbReference>
<keyword evidence="12" id="KW-0564">Palmitate</keyword>
<keyword evidence="7" id="KW-0732">Signal</keyword>
<comment type="caution">
    <text evidence="17">The sequence shown here is derived from an EMBL/GenBank/DDBJ whole genome shotgun (WGS) entry which is preliminary data.</text>
</comment>
<evidence type="ECO:0000259" key="16">
    <source>
        <dbReference type="Pfam" id="PF22461"/>
    </source>
</evidence>
<evidence type="ECO:0000256" key="13">
    <source>
        <dbReference type="ARBA" id="ARBA00023237"/>
    </source>
</evidence>
<evidence type="ECO:0000256" key="6">
    <source>
        <dbReference type="ARBA" id="ARBA00022692"/>
    </source>
</evidence>
<accession>A0A2T0VW26</accession>
<dbReference type="GO" id="GO:0015288">
    <property type="term" value="F:porin activity"/>
    <property type="evidence" value="ECO:0007669"/>
    <property type="project" value="UniProtKB-KW"/>
</dbReference>
<dbReference type="GO" id="GO:0009279">
    <property type="term" value="C:cell outer membrane"/>
    <property type="evidence" value="ECO:0007669"/>
    <property type="project" value="UniProtKB-SubCell"/>
</dbReference>
<evidence type="ECO:0000256" key="8">
    <source>
        <dbReference type="ARBA" id="ARBA00023047"/>
    </source>
</evidence>
<keyword evidence="10" id="KW-0626">Porin</keyword>
<proteinExistence type="inferred from homology"/>
<dbReference type="InterPro" id="IPR003715">
    <property type="entry name" value="Poly_export_N"/>
</dbReference>
<dbReference type="PANTHER" id="PTHR33619:SF3">
    <property type="entry name" value="POLYSACCHARIDE EXPORT PROTEIN GFCE-RELATED"/>
    <property type="match status" value="1"/>
</dbReference>
<feature type="domain" description="Polysaccharide export protein N-terminal" evidence="15">
    <location>
        <begin position="100"/>
        <end position="186"/>
    </location>
</feature>
<keyword evidence="5" id="KW-0762">Sugar transport</keyword>
<dbReference type="GO" id="GO:0046930">
    <property type="term" value="C:pore complex"/>
    <property type="evidence" value="ECO:0007669"/>
    <property type="project" value="UniProtKB-KW"/>
</dbReference>
<dbReference type="InterPro" id="IPR049712">
    <property type="entry name" value="Poly_export"/>
</dbReference>
<keyword evidence="18" id="KW-1185">Reference proteome</keyword>
<keyword evidence="13" id="KW-0998">Cell outer membrane</keyword>
<evidence type="ECO:0000256" key="10">
    <source>
        <dbReference type="ARBA" id="ARBA00023114"/>
    </source>
</evidence>
<keyword evidence="6" id="KW-0812">Transmembrane</keyword>
<keyword evidence="14" id="KW-0449">Lipoprotein</keyword>
<dbReference type="GO" id="GO:0015159">
    <property type="term" value="F:polysaccharide transmembrane transporter activity"/>
    <property type="evidence" value="ECO:0007669"/>
    <property type="project" value="InterPro"/>
</dbReference>
<dbReference type="Gene3D" id="3.10.560.10">
    <property type="entry name" value="Outer membrane lipoprotein wza domain like"/>
    <property type="match status" value="2"/>
</dbReference>
<evidence type="ECO:0000256" key="1">
    <source>
        <dbReference type="ARBA" id="ARBA00004571"/>
    </source>
</evidence>
<evidence type="ECO:0000256" key="4">
    <source>
        <dbReference type="ARBA" id="ARBA00022452"/>
    </source>
</evidence>
<keyword evidence="9" id="KW-0406">Ion transport</keyword>
<dbReference type="Pfam" id="PF02563">
    <property type="entry name" value="Poly_export"/>
    <property type="match status" value="1"/>
</dbReference>
<evidence type="ECO:0000256" key="5">
    <source>
        <dbReference type="ARBA" id="ARBA00022597"/>
    </source>
</evidence>
<name>A0A2T0VW26_9RHOB</name>
<gene>
    <name evidence="17" type="ORF">CLV80_11072</name>
</gene>
<dbReference type="GO" id="GO:0006811">
    <property type="term" value="P:monoatomic ion transport"/>
    <property type="evidence" value="ECO:0007669"/>
    <property type="project" value="UniProtKB-KW"/>
</dbReference>
<evidence type="ECO:0000256" key="9">
    <source>
        <dbReference type="ARBA" id="ARBA00023065"/>
    </source>
</evidence>
<keyword evidence="3" id="KW-0813">Transport</keyword>
<evidence type="ECO:0000256" key="7">
    <source>
        <dbReference type="ARBA" id="ARBA00022729"/>
    </source>
</evidence>